<evidence type="ECO:0000256" key="3">
    <source>
        <dbReference type="ARBA" id="ARBA00022833"/>
    </source>
</evidence>
<proteinExistence type="predicted"/>
<keyword evidence="2" id="KW-0863">Zinc-finger</keyword>
<evidence type="ECO:0000313" key="8">
    <source>
        <dbReference type="Proteomes" id="UP000050668"/>
    </source>
</evidence>
<keyword evidence="8" id="KW-1185">Reference proteome</keyword>
<evidence type="ECO:0000256" key="1">
    <source>
        <dbReference type="ARBA" id="ARBA00022723"/>
    </source>
</evidence>
<feature type="zinc finger region" description="dksA C4-type" evidence="4">
    <location>
        <begin position="84"/>
        <end position="108"/>
    </location>
</feature>
<dbReference type="RefSeq" id="WP_053582359.1">
    <property type="nucleotide sequence ID" value="NZ_LGRV01000003.1"/>
</dbReference>
<sequence length="151" mass="16932">MKEQTIAKLKKQLEQELKEVEQQMEASEMPETTELSNYDNHPADNASDLTDQLTEMAIDEHRSDNAEEIKRALQAMEDGTYGVCSVCGEEIPLGRLEAMPKALTCVEHAEHHDEGLRPVEEEVLSASPKFSDDFEEVEAFGSSDTESDQNM</sequence>
<keyword evidence="3" id="KW-0862">Zinc</keyword>
<dbReference type="PANTHER" id="PTHR33823">
    <property type="entry name" value="RNA POLYMERASE-BINDING TRANSCRIPTION FACTOR DKSA-RELATED"/>
    <property type="match status" value="1"/>
</dbReference>
<evidence type="ECO:0000313" key="7">
    <source>
        <dbReference type="EMBL" id="KOS67550.1"/>
    </source>
</evidence>
<dbReference type="PROSITE" id="PS51128">
    <property type="entry name" value="ZF_DKSA_2"/>
    <property type="match status" value="1"/>
</dbReference>
<dbReference type="PANTHER" id="PTHR33823:SF4">
    <property type="entry name" value="GENERAL STRESS PROTEIN 16O"/>
    <property type="match status" value="1"/>
</dbReference>
<dbReference type="SUPFAM" id="SSF57716">
    <property type="entry name" value="Glucocorticoid receptor-like (DNA-binding domain)"/>
    <property type="match status" value="1"/>
</dbReference>
<feature type="region of interest" description="Disordered" evidence="5">
    <location>
        <begin position="17"/>
        <end position="50"/>
    </location>
</feature>
<evidence type="ECO:0000259" key="6">
    <source>
        <dbReference type="Pfam" id="PF01258"/>
    </source>
</evidence>
<accession>A0ABR5JY13</accession>
<protein>
    <submittedName>
        <fullName evidence="7">Molecular chaperone DnaK</fullName>
    </submittedName>
</protein>
<feature type="domain" description="Zinc finger DksA/TraR C4-type" evidence="6">
    <location>
        <begin position="79"/>
        <end position="107"/>
    </location>
</feature>
<comment type="caution">
    <text evidence="7">The sequence shown here is derived from an EMBL/GenBank/DDBJ whole genome shotgun (WGS) entry which is preliminary data.</text>
</comment>
<name>A0ABR5JY13_9BACI</name>
<dbReference type="InterPro" id="IPR014240">
    <property type="entry name" value="YteA"/>
</dbReference>
<evidence type="ECO:0000256" key="2">
    <source>
        <dbReference type="ARBA" id="ARBA00022771"/>
    </source>
</evidence>
<evidence type="ECO:0000256" key="5">
    <source>
        <dbReference type="SAM" id="MobiDB-lite"/>
    </source>
</evidence>
<dbReference type="Proteomes" id="UP000050668">
    <property type="component" value="Unassembled WGS sequence"/>
</dbReference>
<organism evidence="7 8">
    <name type="scientific">Lysinibacillus contaminans</name>
    <dbReference type="NCBI Taxonomy" id="1293441"/>
    <lineage>
        <taxon>Bacteria</taxon>
        <taxon>Bacillati</taxon>
        <taxon>Bacillota</taxon>
        <taxon>Bacilli</taxon>
        <taxon>Bacillales</taxon>
        <taxon>Bacillaceae</taxon>
        <taxon>Lysinibacillus</taxon>
    </lineage>
</organism>
<dbReference type="SUPFAM" id="SSF109635">
    <property type="entry name" value="DnaK suppressor protein DksA, alpha-hairpin domain"/>
    <property type="match status" value="1"/>
</dbReference>
<dbReference type="InterPro" id="IPR000962">
    <property type="entry name" value="Znf_DskA_TraR"/>
</dbReference>
<keyword evidence="1" id="KW-0479">Metal-binding</keyword>
<gene>
    <name evidence="7" type="ORF">AEA09_02600</name>
</gene>
<dbReference type="Pfam" id="PF01258">
    <property type="entry name" value="zf-dskA_traR"/>
    <property type="match status" value="1"/>
</dbReference>
<dbReference type="NCBIfam" id="TIGR02890">
    <property type="entry name" value="bacill_yteA"/>
    <property type="match status" value="1"/>
</dbReference>
<dbReference type="Gene3D" id="1.20.120.910">
    <property type="entry name" value="DksA, coiled-coil domain"/>
    <property type="match status" value="1"/>
</dbReference>
<reference evidence="8" key="1">
    <citation type="submission" date="2015-07" db="EMBL/GenBank/DDBJ databases">
        <title>Fjat-14205 dsm 2895.</title>
        <authorList>
            <person name="Liu B."/>
            <person name="Wang J."/>
            <person name="Zhu Y."/>
            <person name="Liu G."/>
            <person name="Chen Q."/>
            <person name="Chen Z."/>
            <person name="Lan J."/>
            <person name="Che J."/>
            <person name="Ge C."/>
            <person name="Shi H."/>
            <person name="Pan Z."/>
            <person name="Liu X."/>
        </authorList>
    </citation>
    <scope>NUCLEOTIDE SEQUENCE [LARGE SCALE GENOMIC DNA]</scope>
    <source>
        <strain evidence="8">DSM 25560</strain>
    </source>
</reference>
<evidence type="ECO:0000256" key="4">
    <source>
        <dbReference type="PROSITE-ProRule" id="PRU00510"/>
    </source>
</evidence>
<dbReference type="InterPro" id="IPR037187">
    <property type="entry name" value="DnaK_N"/>
</dbReference>
<dbReference type="EMBL" id="LGRV01000003">
    <property type="protein sequence ID" value="KOS67550.1"/>
    <property type="molecule type" value="Genomic_DNA"/>
</dbReference>